<reference evidence="1 2" key="2">
    <citation type="journal article" date="2022" name="Mol. Ecol. Resour.">
        <title>The genomes of chicory, endive, great burdock and yacon provide insights into Asteraceae paleo-polyploidization history and plant inulin production.</title>
        <authorList>
            <person name="Fan W."/>
            <person name="Wang S."/>
            <person name="Wang H."/>
            <person name="Wang A."/>
            <person name="Jiang F."/>
            <person name="Liu H."/>
            <person name="Zhao H."/>
            <person name="Xu D."/>
            <person name="Zhang Y."/>
        </authorList>
    </citation>
    <scope>NUCLEOTIDE SEQUENCE [LARGE SCALE GENOMIC DNA]</scope>
    <source>
        <strain evidence="2">cv. Yunnan</strain>
        <tissue evidence="1">Leaves</tissue>
    </source>
</reference>
<proteinExistence type="predicted"/>
<dbReference type="Proteomes" id="UP001056120">
    <property type="component" value="Linkage Group LG29"/>
</dbReference>
<evidence type="ECO:0000313" key="2">
    <source>
        <dbReference type="Proteomes" id="UP001056120"/>
    </source>
</evidence>
<keyword evidence="2" id="KW-1185">Reference proteome</keyword>
<protein>
    <submittedName>
        <fullName evidence="1">Uncharacterized protein</fullName>
    </submittedName>
</protein>
<sequence length="144" mass="16770">MFDYFGSHAIISDETAFTIRNYCNFSPNAITKSRTCIDAIIDAYYNIDAIDIYNIYAPLCFDGNLTTKPKKTSWQNIDPCSDYYTHAYMNRQDVQEALHANVTKLGHDWEPCSQILQGWHDSPATVIPLLKEFIKYKLRVWIFR</sequence>
<comment type="caution">
    <text evidence="1">The sequence shown here is derived from an EMBL/GenBank/DDBJ whole genome shotgun (WGS) entry which is preliminary data.</text>
</comment>
<gene>
    <name evidence="1" type="ORF">L1987_86261</name>
</gene>
<reference evidence="2" key="1">
    <citation type="journal article" date="2022" name="Mol. Ecol. Resour.">
        <title>The genomes of chicory, endive, great burdock and yacon provide insights into Asteraceae palaeo-polyploidization history and plant inulin production.</title>
        <authorList>
            <person name="Fan W."/>
            <person name="Wang S."/>
            <person name="Wang H."/>
            <person name="Wang A."/>
            <person name="Jiang F."/>
            <person name="Liu H."/>
            <person name="Zhao H."/>
            <person name="Xu D."/>
            <person name="Zhang Y."/>
        </authorList>
    </citation>
    <scope>NUCLEOTIDE SEQUENCE [LARGE SCALE GENOMIC DNA]</scope>
    <source>
        <strain evidence="2">cv. Yunnan</strain>
    </source>
</reference>
<organism evidence="1 2">
    <name type="scientific">Smallanthus sonchifolius</name>
    <dbReference type="NCBI Taxonomy" id="185202"/>
    <lineage>
        <taxon>Eukaryota</taxon>
        <taxon>Viridiplantae</taxon>
        <taxon>Streptophyta</taxon>
        <taxon>Embryophyta</taxon>
        <taxon>Tracheophyta</taxon>
        <taxon>Spermatophyta</taxon>
        <taxon>Magnoliopsida</taxon>
        <taxon>eudicotyledons</taxon>
        <taxon>Gunneridae</taxon>
        <taxon>Pentapetalae</taxon>
        <taxon>asterids</taxon>
        <taxon>campanulids</taxon>
        <taxon>Asterales</taxon>
        <taxon>Asteraceae</taxon>
        <taxon>Asteroideae</taxon>
        <taxon>Heliantheae alliance</taxon>
        <taxon>Millerieae</taxon>
        <taxon>Smallanthus</taxon>
    </lineage>
</organism>
<evidence type="ECO:0000313" key="1">
    <source>
        <dbReference type="EMBL" id="KAI3676649.1"/>
    </source>
</evidence>
<dbReference type="EMBL" id="CM042046">
    <property type="protein sequence ID" value="KAI3676649.1"/>
    <property type="molecule type" value="Genomic_DNA"/>
</dbReference>
<accession>A0ACB8XZA9</accession>
<name>A0ACB8XZA9_9ASTR</name>